<evidence type="ECO:0000313" key="1">
    <source>
        <dbReference type="EMBL" id="EDS41320.1"/>
    </source>
</evidence>
<dbReference type="KEGG" id="cqu:CpipJ_CPIJ000687"/>
<sequence>MGRMMDPDIIFTEISEIRPPKHGLISMRIELLDYANVHPKYEAVNPAPATDIPDNAKQ</sequence>
<dbReference type="Proteomes" id="UP000002320">
    <property type="component" value="Unassembled WGS sequence"/>
</dbReference>
<name>B0W0L8_CULQU</name>
<evidence type="ECO:0000313" key="2">
    <source>
        <dbReference type="EnsemblMetazoa" id="CPIJ000687-PA"/>
    </source>
</evidence>
<organism>
    <name type="scientific">Culex quinquefasciatus</name>
    <name type="common">Southern house mosquito</name>
    <name type="synonym">Culex pungens</name>
    <dbReference type="NCBI Taxonomy" id="7176"/>
    <lineage>
        <taxon>Eukaryota</taxon>
        <taxon>Metazoa</taxon>
        <taxon>Ecdysozoa</taxon>
        <taxon>Arthropoda</taxon>
        <taxon>Hexapoda</taxon>
        <taxon>Insecta</taxon>
        <taxon>Pterygota</taxon>
        <taxon>Neoptera</taxon>
        <taxon>Endopterygota</taxon>
        <taxon>Diptera</taxon>
        <taxon>Nematocera</taxon>
        <taxon>Culicoidea</taxon>
        <taxon>Culicidae</taxon>
        <taxon>Culicinae</taxon>
        <taxon>Culicini</taxon>
        <taxon>Culex</taxon>
        <taxon>Culex</taxon>
    </lineage>
</organism>
<evidence type="ECO:0000313" key="3">
    <source>
        <dbReference type="Proteomes" id="UP000002320"/>
    </source>
</evidence>
<dbReference type="InParanoid" id="B0W0L8"/>
<keyword evidence="3" id="KW-1185">Reference proteome</keyword>
<dbReference type="HOGENOM" id="CLU_2981125_0_0_1"/>
<protein>
    <submittedName>
        <fullName evidence="1 2">Uncharacterized protein</fullName>
    </submittedName>
</protein>
<accession>B0W0L8</accession>
<proteinExistence type="predicted"/>
<reference evidence="1" key="1">
    <citation type="submission" date="2007-03" db="EMBL/GenBank/DDBJ databases">
        <title>Annotation of Culex pipiens quinquefasciatus.</title>
        <authorList>
            <consortium name="The Broad Institute Genome Sequencing Platform"/>
            <person name="Atkinson P.W."/>
            <person name="Hemingway J."/>
            <person name="Christensen B.M."/>
            <person name="Higgs S."/>
            <person name="Kodira C."/>
            <person name="Hannick L."/>
            <person name="Megy K."/>
            <person name="O'Leary S."/>
            <person name="Pearson M."/>
            <person name="Haas B.J."/>
            <person name="Mauceli E."/>
            <person name="Wortman J.R."/>
            <person name="Lee N.H."/>
            <person name="Guigo R."/>
            <person name="Stanke M."/>
            <person name="Alvarado L."/>
            <person name="Amedeo P."/>
            <person name="Antoine C.H."/>
            <person name="Arensburger P."/>
            <person name="Bidwell S.L."/>
            <person name="Crawford M."/>
            <person name="Camaro F."/>
            <person name="Devon K."/>
            <person name="Engels R."/>
            <person name="Hammond M."/>
            <person name="Howarth C."/>
            <person name="Koehrsen M."/>
            <person name="Lawson D."/>
            <person name="Montgomery P."/>
            <person name="Nene V."/>
            <person name="Nusbaum C."/>
            <person name="Puiu D."/>
            <person name="Romero-Severson J."/>
            <person name="Severson D.W."/>
            <person name="Shumway M."/>
            <person name="Sisk P."/>
            <person name="Stolte C."/>
            <person name="Zeng Q."/>
            <person name="Eisenstadt E."/>
            <person name="Fraser-Liggett C."/>
            <person name="Strausberg R."/>
            <person name="Galagan J."/>
            <person name="Birren B."/>
            <person name="Collins F.H."/>
        </authorList>
    </citation>
    <scope>NUCLEOTIDE SEQUENCE [LARGE SCALE GENOMIC DNA]</scope>
    <source>
        <strain evidence="1">JHB</strain>
    </source>
</reference>
<dbReference type="VEuPathDB" id="VectorBase:CPIJ000687"/>
<reference evidence="2" key="2">
    <citation type="submission" date="2021-02" db="UniProtKB">
        <authorList>
            <consortium name="EnsemblMetazoa"/>
        </authorList>
    </citation>
    <scope>IDENTIFICATION</scope>
    <source>
        <strain evidence="2">JHB</strain>
    </source>
</reference>
<dbReference type="EnsemblMetazoa" id="CPIJ000687-RA">
    <property type="protein sequence ID" value="CPIJ000687-PA"/>
    <property type="gene ID" value="CPIJ000687"/>
</dbReference>
<dbReference type="AlphaFoldDB" id="B0W0L8"/>
<dbReference type="EMBL" id="DS231818">
    <property type="protein sequence ID" value="EDS41320.1"/>
    <property type="molecule type" value="Genomic_DNA"/>
</dbReference>
<gene>
    <name evidence="2" type="primary">6031448</name>
    <name evidence="1" type="ORF">CpipJ_CPIJ000687</name>
</gene>